<protein>
    <submittedName>
        <fullName evidence="2">Uncharacterized protein</fullName>
    </submittedName>
</protein>
<accession>A0A4Y9SYU1</accession>
<comment type="caution">
    <text evidence="2">The sequence shown here is derived from an EMBL/GenBank/DDBJ whole genome shotgun (WGS) entry which is preliminary data.</text>
</comment>
<dbReference type="EMBL" id="SPUM01000087">
    <property type="protein sequence ID" value="TFW31622.1"/>
    <property type="molecule type" value="Genomic_DNA"/>
</dbReference>
<evidence type="ECO:0000313" key="3">
    <source>
        <dbReference type="Proteomes" id="UP000297258"/>
    </source>
</evidence>
<dbReference type="RefSeq" id="WP_135190227.1">
    <property type="nucleotide sequence ID" value="NZ_SPUM01000087.1"/>
</dbReference>
<reference evidence="2 3" key="1">
    <citation type="submission" date="2019-03" db="EMBL/GenBank/DDBJ databases">
        <title>Draft genome of Massilia hortus sp. nov., a novel bacterial species of the Oxalobacteraceae family.</title>
        <authorList>
            <person name="Peta V."/>
            <person name="Raths R."/>
            <person name="Bucking H."/>
        </authorList>
    </citation>
    <scope>NUCLEOTIDE SEQUENCE [LARGE SCALE GENOMIC DNA]</scope>
    <source>
        <strain evidence="2 3">ONC3</strain>
    </source>
</reference>
<sequence>MDVSTIPLPPVRTDERLVVRDRQTDEPLPNVRYVAHLNDGRRFDGVTDEHGCTALIVSDKEEPVYFVFFHDGQLD</sequence>
<name>A0A4Y9SYU1_9BURK</name>
<gene>
    <name evidence="1" type="ORF">E4O92_13130</name>
    <name evidence="2" type="ORF">E4O92_13345</name>
</gene>
<evidence type="ECO:0000313" key="2">
    <source>
        <dbReference type="EMBL" id="TFW31622.1"/>
    </source>
</evidence>
<evidence type="ECO:0000313" key="1">
    <source>
        <dbReference type="EMBL" id="TFW31585.1"/>
    </source>
</evidence>
<keyword evidence="3" id="KW-1185">Reference proteome</keyword>
<dbReference type="OrthoDB" id="8594232at2"/>
<dbReference type="Proteomes" id="UP000297258">
    <property type="component" value="Unassembled WGS sequence"/>
</dbReference>
<proteinExistence type="predicted"/>
<dbReference type="AlphaFoldDB" id="A0A4Y9SYU1"/>
<dbReference type="EMBL" id="SPUM01000087">
    <property type="protein sequence ID" value="TFW31585.1"/>
    <property type="molecule type" value="Genomic_DNA"/>
</dbReference>
<organism evidence="2 3">
    <name type="scientific">Massilia horti</name>
    <dbReference type="NCBI Taxonomy" id="2562153"/>
    <lineage>
        <taxon>Bacteria</taxon>
        <taxon>Pseudomonadati</taxon>
        <taxon>Pseudomonadota</taxon>
        <taxon>Betaproteobacteria</taxon>
        <taxon>Burkholderiales</taxon>
        <taxon>Oxalobacteraceae</taxon>
        <taxon>Telluria group</taxon>
        <taxon>Massilia</taxon>
    </lineage>
</organism>